<keyword evidence="4" id="KW-1185">Reference proteome</keyword>
<evidence type="ECO:0000256" key="1">
    <source>
        <dbReference type="SAM" id="Phobius"/>
    </source>
</evidence>
<keyword evidence="1" id="KW-1133">Transmembrane helix</keyword>
<accession>V4KKM4</accession>
<sequence length="383" mass="43606">MFTEEKEKKAKYGSVVFVYCFFCVVLVVGLVRIAKPYDNFKQNLMEAEAAVEEGFLGATYSSRNLPCNAHKSRSDSVPAQNQEKLSAQTSYFYRQLPPNSYCVQFDSFATMLKQVNTGKYESRPFSIGGYNWSLLIYPNGNKQDNVNGYISVYARIHNSSLMTNEVNAEIKFFIYSKIKDQYLTFQDNEPQRFHMFKPQWGIPTMISLSSFLTTTNGFVFDGGRSVFGVDVVVTEPFKKWEVFSNEENIRDPIYCWKITQFSTLDRNSYTSGSFSCGGRNWVLKVYPNGVGSATGNSLSLFLLSASNETDYVRAKLRVLDQIRFTHLEKQLEGWPNATENGWGLDKFVTLADIKNATKGFLVNDTLKVEVEILSFSKTDFFSL</sequence>
<dbReference type="KEGG" id="eus:EUTSA_v10018700mg"/>
<dbReference type="SUPFAM" id="SSF49599">
    <property type="entry name" value="TRAF domain-like"/>
    <property type="match status" value="2"/>
</dbReference>
<evidence type="ECO:0000313" key="3">
    <source>
        <dbReference type="EMBL" id="ESQ27823.1"/>
    </source>
</evidence>
<keyword evidence="1" id="KW-0812">Transmembrane</keyword>
<dbReference type="Gene3D" id="2.60.210.10">
    <property type="entry name" value="Apoptosis, Tumor Necrosis Factor Receptor Associated Protein 2, Chain A"/>
    <property type="match status" value="2"/>
</dbReference>
<evidence type="ECO:0000259" key="2">
    <source>
        <dbReference type="PROSITE" id="PS50144"/>
    </source>
</evidence>
<dbReference type="FunFam" id="2.60.210.10:FF:000013">
    <property type="entry name" value="TRAF-like family protein"/>
    <property type="match status" value="1"/>
</dbReference>
<dbReference type="eggNOG" id="KOG1987">
    <property type="taxonomic scope" value="Eukaryota"/>
</dbReference>
<dbReference type="AlphaFoldDB" id="V4KKM4"/>
<feature type="domain" description="MATH" evidence="2">
    <location>
        <begin position="251"/>
        <end position="372"/>
    </location>
</feature>
<dbReference type="InterPro" id="IPR002083">
    <property type="entry name" value="MATH/TRAF_dom"/>
</dbReference>
<organism evidence="3 4">
    <name type="scientific">Eutrema salsugineum</name>
    <name type="common">Saltwater cress</name>
    <name type="synonym">Sisymbrium salsugineum</name>
    <dbReference type="NCBI Taxonomy" id="72664"/>
    <lineage>
        <taxon>Eukaryota</taxon>
        <taxon>Viridiplantae</taxon>
        <taxon>Streptophyta</taxon>
        <taxon>Embryophyta</taxon>
        <taxon>Tracheophyta</taxon>
        <taxon>Spermatophyta</taxon>
        <taxon>Magnoliopsida</taxon>
        <taxon>eudicotyledons</taxon>
        <taxon>Gunneridae</taxon>
        <taxon>Pentapetalae</taxon>
        <taxon>rosids</taxon>
        <taxon>malvids</taxon>
        <taxon>Brassicales</taxon>
        <taxon>Brassicaceae</taxon>
        <taxon>Eutremeae</taxon>
        <taxon>Eutrema</taxon>
    </lineage>
</organism>
<keyword evidence="1" id="KW-0472">Membrane</keyword>
<dbReference type="OrthoDB" id="1743416at2759"/>
<dbReference type="Gramene" id="ESQ27823">
    <property type="protein sequence ID" value="ESQ27823"/>
    <property type="gene ID" value="EUTSA_v10018700mg"/>
</dbReference>
<dbReference type="Pfam" id="PF22486">
    <property type="entry name" value="MATH_2"/>
    <property type="match status" value="2"/>
</dbReference>
<dbReference type="PANTHER" id="PTHR46162">
    <property type="entry name" value="TRAF-LIKE FAMILY PROTEIN"/>
    <property type="match status" value="1"/>
</dbReference>
<name>V4KKM4_EUTSA</name>
<dbReference type="CDD" id="cd00121">
    <property type="entry name" value="MATH"/>
    <property type="match status" value="2"/>
</dbReference>
<gene>
    <name evidence="3" type="ORF">EUTSA_v10018700mg</name>
</gene>
<protein>
    <recommendedName>
        <fullName evidence="2">MATH domain-containing protein</fullName>
    </recommendedName>
</protein>
<feature type="domain" description="MATH" evidence="2">
    <location>
        <begin position="98"/>
        <end position="231"/>
    </location>
</feature>
<dbReference type="EMBL" id="KI517953">
    <property type="protein sequence ID" value="ESQ27823.1"/>
    <property type="molecule type" value="Genomic_DNA"/>
</dbReference>
<feature type="transmembrane region" description="Helical" evidence="1">
    <location>
        <begin position="12"/>
        <end position="34"/>
    </location>
</feature>
<dbReference type="OMA" id="CTHPEGW"/>
<dbReference type="PANTHER" id="PTHR46162:SF58">
    <property type="entry name" value="TRAF-LIKE FAMILY PROTEIN"/>
    <property type="match status" value="1"/>
</dbReference>
<reference evidence="3 4" key="1">
    <citation type="journal article" date="2013" name="Front. Plant Sci.">
        <title>The Reference Genome of the Halophytic Plant Eutrema salsugineum.</title>
        <authorList>
            <person name="Yang R."/>
            <person name="Jarvis D.E."/>
            <person name="Chen H."/>
            <person name="Beilstein M.A."/>
            <person name="Grimwood J."/>
            <person name="Jenkins J."/>
            <person name="Shu S."/>
            <person name="Prochnik S."/>
            <person name="Xin M."/>
            <person name="Ma C."/>
            <person name="Schmutz J."/>
            <person name="Wing R.A."/>
            <person name="Mitchell-Olds T."/>
            <person name="Schumaker K.S."/>
            <person name="Wang X."/>
        </authorList>
    </citation>
    <scope>NUCLEOTIDE SEQUENCE [LARGE SCALE GENOMIC DNA]</scope>
</reference>
<dbReference type="Proteomes" id="UP000030689">
    <property type="component" value="Unassembled WGS sequence"/>
</dbReference>
<dbReference type="InterPro" id="IPR008974">
    <property type="entry name" value="TRAF-like"/>
</dbReference>
<evidence type="ECO:0000313" key="4">
    <source>
        <dbReference type="Proteomes" id="UP000030689"/>
    </source>
</evidence>
<dbReference type="SMART" id="SM00061">
    <property type="entry name" value="MATH"/>
    <property type="match status" value="2"/>
</dbReference>
<proteinExistence type="predicted"/>
<dbReference type="PROSITE" id="PS50144">
    <property type="entry name" value="MATH"/>
    <property type="match status" value="2"/>
</dbReference>